<protein>
    <submittedName>
        <fullName evidence="1">Uncharacterized protein</fullName>
    </submittedName>
</protein>
<evidence type="ECO:0000313" key="2">
    <source>
        <dbReference type="Proteomes" id="UP000002735"/>
    </source>
</evidence>
<dbReference type="AlphaFoldDB" id="C6CG34"/>
<gene>
    <name evidence="1" type="ordered locus">Dd1591_0124</name>
</gene>
<accession>C6CG34</accession>
<evidence type="ECO:0000313" key="1">
    <source>
        <dbReference type="EMBL" id="ACT05017.1"/>
    </source>
</evidence>
<reference evidence="1 2" key="1">
    <citation type="submission" date="2009-06" db="EMBL/GenBank/DDBJ databases">
        <title>Complete sequence of Dickeya zeae Ech1591.</title>
        <authorList>
            <consortium name="US DOE Joint Genome Institute"/>
            <person name="Lucas S."/>
            <person name="Copeland A."/>
            <person name="Lapidus A."/>
            <person name="Glavina del Rio T."/>
            <person name="Tice H."/>
            <person name="Bruce D."/>
            <person name="Goodwin L."/>
            <person name="Pitluck S."/>
            <person name="Chertkov O."/>
            <person name="Brettin T."/>
            <person name="Detter J.C."/>
            <person name="Han C."/>
            <person name="Larimer F."/>
            <person name="Land M."/>
            <person name="Hauser L."/>
            <person name="Kyrpides N."/>
            <person name="Ovchinnikova G."/>
            <person name="Balakrishnan V."/>
            <person name="Glasner J."/>
            <person name="Perna N.T."/>
        </authorList>
    </citation>
    <scope>NUCLEOTIDE SEQUENCE [LARGE SCALE GENOMIC DNA]</scope>
    <source>
        <strain evidence="1 2">Ech1591</strain>
    </source>
</reference>
<name>C6CG34_DICC1</name>
<sequence length="34" mass="3963">MLFVLDDDAGVRYVDSRFLQIERTGGKGYAFCRY</sequence>
<proteinExistence type="predicted"/>
<organism evidence="1 2">
    <name type="scientific">Dickeya chrysanthemi (strain Ech1591)</name>
    <name type="common">Dickeya zeae (strain Ech1591)</name>
    <dbReference type="NCBI Taxonomy" id="561229"/>
    <lineage>
        <taxon>Bacteria</taxon>
        <taxon>Pseudomonadati</taxon>
        <taxon>Pseudomonadota</taxon>
        <taxon>Gammaproteobacteria</taxon>
        <taxon>Enterobacterales</taxon>
        <taxon>Pectobacteriaceae</taxon>
        <taxon>Dickeya</taxon>
    </lineage>
</organism>
<dbReference type="HOGENOM" id="CLU_3373457_0_0_6"/>
<dbReference type="Proteomes" id="UP000002735">
    <property type="component" value="Chromosome"/>
</dbReference>
<dbReference type="STRING" id="561229.Dd1591_0124"/>
<dbReference type="EMBL" id="CP001655">
    <property type="protein sequence ID" value="ACT05017.1"/>
    <property type="molecule type" value="Genomic_DNA"/>
</dbReference>
<dbReference type="KEGG" id="dze:Dd1591_0124"/>